<dbReference type="AlphaFoldDB" id="A0A6I4NQU6"/>
<protein>
    <submittedName>
        <fullName evidence="2">DUF3289 family protein</fullName>
    </submittedName>
</protein>
<evidence type="ECO:0000313" key="2">
    <source>
        <dbReference type="EMBL" id="MWB96620.1"/>
    </source>
</evidence>
<keyword evidence="3" id="KW-1185">Reference proteome</keyword>
<sequence length="620" mass="73043">MRLRYSEEEIIKTTKGDHNIYSGVDISENAADFIRNSCDGHVYHGDPDEAPELRMGNYFVKGEWRNHKGEPITRAVYGQKLQFYIEFDLEYAKEGHEFEFALYDDDRNDYYEDTVKNVDDFMKLVHPKTNESYKIEKVGKDGKNILKFSVPDLFGKLESIDNDKIYELYFRCTYKGETGTENVDLPARPVNYLRLGALVIDRFKMPGLNPQGTDIADDMTFGTGYKYNGPQIYPQEVLQKFKNQYQTFGFHYFTHRLFSNEDNSSLLESLNPIEIKQTSERDELYKIEIDNTRVATHKVDIATEINNRKKWQNKNRKAKYSKDEIYNTKLKWFVKVPYTDIEIISGEETTGRDVEEFSEHDFLGLIKRDDDYLFRIFKDRAESFFARGEMQDNLHQLIDKFKRNEGGVFESQIMTNQALSRKETDDYCQKVEDYIAEQLKINFSNLEKIEDVESYFEKIEKEKRIVSNVKGKRKKEFTKPTYSYGALYEAPVKGTDGLTIALNDIWATEVLLQELIFDGDNYTAKYEVILWDHFGLDLPDLQKIFNIIPLVKDVFVCWFILQHLRGFKPFLTKLKFEKKFSGNLQEGVAEREKMREGEREQKAKELNQKMRDDMLREPKF</sequence>
<evidence type="ECO:0000313" key="3">
    <source>
        <dbReference type="Proteomes" id="UP000471501"/>
    </source>
</evidence>
<dbReference type="RefSeq" id="WP_160376508.1">
    <property type="nucleotide sequence ID" value="NZ_WSTB01000015.1"/>
</dbReference>
<organism evidence="2 3">
    <name type="scientific">Flavobacterium hydrocarbonoxydans</name>
    <dbReference type="NCBI Taxonomy" id="2683249"/>
    <lineage>
        <taxon>Bacteria</taxon>
        <taxon>Pseudomonadati</taxon>
        <taxon>Bacteroidota</taxon>
        <taxon>Flavobacteriia</taxon>
        <taxon>Flavobacteriales</taxon>
        <taxon>Flavobacteriaceae</taxon>
        <taxon>Flavobacterium</taxon>
    </lineage>
</organism>
<dbReference type="InterPro" id="IPR017483">
    <property type="entry name" value="CHP03034"/>
</dbReference>
<accession>A0A6I4NQU6</accession>
<comment type="caution">
    <text evidence="2">The sequence shown here is derived from an EMBL/GenBank/DDBJ whole genome shotgun (WGS) entry which is preliminary data.</text>
</comment>
<name>A0A6I4NQU6_9FLAO</name>
<evidence type="ECO:0000256" key="1">
    <source>
        <dbReference type="SAM" id="MobiDB-lite"/>
    </source>
</evidence>
<dbReference type="Proteomes" id="UP000471501">
    <property type="component" value="Unassembled WGS sequence"/>
</dbReference>
<dbReference type="EMBL" id="WSTB01000015">
    <property type="protein sequence ID" value="MWB96620.1"/>
    <property type="molecule type" value="Genomic_DNA"/>
</dbReference>
<feature type="region of interest" description="Disordered" evidence="1">
    <location>
        <begin position="584"/>
        <end position="620"/>
    </location>
</feature>
<dbReference type="Pfam" id="PF11692">
    <property type="entry name" value="DUF3289"/>
    <property type="match status" value="1"/>
</dbReference>
<gene>
    <name evidence="2" type="ORF">GON26_19835</name>
</gene>
<feature type="compositionally biased region" description="Basic and acidic residues" evidence="1">
    <location>
        <begin position="588"/>
        <end position="620"/>
    </location>
</feature>
<proteinExistence type="predicted"/>
<reference evidence="2 3" key="1">
    <citation type="submission" date="2019-12" db="EMBL/GenBank/DDBJ databases">
        <authorList>
            <person name="Kim Y.S."/>
        </authorList>
    </citation>
    <scope>NUCLEOTIDE SEQUENCE [LARGE SCALE GENOMIC DNA]</scope>
    <source>
        <strain evidence="2 3">GA093</strain>
    </source>
</reference>